<dbReference type="AlphaFoldDB" id="A0A6H0KIK8"/>
<dbReference type="Gene3D" id="1.10.150.130">
    <property type="match status" value="1"/>
</dbReference>
<dbReference type="SUPFAM" id="SSF56349">
    <property type="entry name" value="DNA breaking-rejoining enzymes"/>
    <property type="match status" value="1"/>
</dbReference>
<protein>
    <submittedName>
        <fullName evidence="5">Site-specific integrase</fullName>
    </submittedName>
</protein>
<dbReference type="Proteomes" id="UP000501780">
    <property type="component" value="Chromosome"/>
</dbReference>
<dbReference type="InterPro" id="IPR011010">
    <property type="entry name" value="DNA_brk_join_enz"/>
</dbReference>
<organism evidence="5 6">
    <name type="scientific">Bacteroides faecium</name>
    <dbReference type="NCBI Taxonomy" id="2715212"/>
    <lineage>
        <taxon>Bacteria</taxon>
        <taxon>Pseudomonadati</taxon>
        <taxon>Bacteroidota</taxon>
        <taxon>Bacteroidia</taxon>
        <taxon>Bacteroidales</taxon>
        <taxon>Bacteroidaceae</taxon>
        <taxon>Bacteroides</taxon>
    </lineage>
</organism>
<accession>A0A6H0KIK8</accession>
<dbReference type="Pfam" id="PF00589">
    <property type="entry name" value="Phage_integrase"/>
    <property type="match status" value="1"/>
</dbReference>
<dbReference type="EMBL" id="CP050831">
    <property type="protein sequence ID" value="QIU92861.1"/>
    <property type="molecule type" value="Genomic_DNA"/>
</dbReference>
<comment type="similarity">
    <text evidence="1">Belongs to the 'phage' integrase family.</text>
</comment>
<dbReference type="RefSeq" id="WP_167959614.1">
    <property type="nucleotide sequence ID" value="NZ_CP050831.1"/>
</dbReference>
<evidence type="ECO:0000313" key="5">
    <source>
        <dbReference type="EMBL" id="QIU92861.1"/>
    </source>
</evidence>
<sequence>MNDLKSFMETVIRRLENEGRYGTAHVYQSTLNAISQYWCSKQKGTMKLDKVFTPVLLQGFERYLFENMLSMNTVSTYMRMLRATYHRATKERRLKWKQGLFDSVYTGVRADTKRALTPGHMGNILVARQTLPSLREAQSWFVLLFLLRGMPFIDLARLRKCDLHGNTLTYKRQKTGRVITVNVTPEAMRLINQLANRNPRSPYLLSILPDNPKTQNTNGFGSKEEYKLYQAILRGFNRKLNELSRRMNLGEKLSSYTARHTWATTAYQKKCATGVICNALGHSSVKVTETYLKAFEQKEIDKTNRMIISYIKKEAEKGCKNQYSTATLL</sequence>
<dbReference type="KEGG" id="bfc:BacF7301_01270"/>
<dbReference type="GO" id="GO:0015074">
    <property type="term" value="P:DNA integration"/>
    <property type="evidence" value="ECO:0007669"/>
    <property type="project" value="InterPro"/>
</dbReference>
<dbReference type="InterPro" id="IPR025269">
    <property type="entry name" value="SAM-like_dom"/>
</dbReference>
<evidence type="ECO:0000256" key="1">
    <source>
        <dbReference type="ARBA" id="ARBA00008857"/>
    </source>
</evidence>
<dbReference type="GO" id="GO:0006310">
    <property type="term" value="P:DNA recombination"/>
    <property type="evidence" value="ECO:0007669"/>
    <property type="project" value="UniProtKB-KW"/>
</dbReference>
<keyword evidence="6" id="KW-1185">Reference proteome</keyword>
<dbReference type="Pfam" id="PF13102">
    <property type="entry name" value="Phage_int_SAM_5"/>
    <property type="match status" value="1"/>
</dbReference>
<evidence type="ECO:0000256" key="2">
    <source>
        <dbReference type="ARBA" id="ARBA00023125"/>
    </source>
</evidence>
<dbReference type="InterPro" id="IPR002104">
    <property type="entry name" value="Integrase_catalytic"/>
</dbReference>
<dbReference type="InterPro" id="IPR013762">
    <property type="entry name" value="Integrase-like_cat_sf"/>
</dbReference>
<reference evidence="5 6" key="1">
    <citation type="submission" date="2020-03" db="EMBL/GenBank/DDBJ databases">
        <title>Genomic analysis of Bacteroides faecium CBA7301.</title>
        <authorList>
            <person name="Kim J."/>
            <person name="Roh S.W."/>
        </authorList>
    </citation>
    <scope>NUCLEOTIDE SEQUENCE [LARGE SCALE GENOMIC DNA]</scope>
    <source>
        <strain evidence="5 6">CBA7301</strain>
    </source>
</reference>
<dbReference type="InterPro" id="IPR010998">
    <property type="entry name" value="Integrase_recombinase_N"/>
</dbReference>
<dbReference type="GO" id="GO:0003677">
    <property type="term" value="F:DNA binding"/>
    <property type="evidence" value="ECO:0007669"/>
    <property type="project" value="UniProtKB-KW"/>
</dbReference>
<evidence type="ECO:0000259" key="4">
    <source>
        <dbReference type="PROSITE" id="PS51898"/>
    </source>
</evidence>
<feature type="domain" description="Tyr recombinase" evidence="4">
    <location>
        <begin position="111"/>
        <end position="304"/>
    </location>
</feature>
<dbReference type="PANTHER" id="PTHR30349:SF64">
    <property type="entry name" value="PROPHAGE INTEGRASE INTD-RELATED"/>
    <property type="match status" value="1"/>
</dbReference>
<keyword evidence="2" id="KW-0238">DNA-binding</keyword>
<evidence type="ECO:0000256" key="3">
    <source>
        <dbReference type="ARBA" id="ARBA00023172"/>
    </source>
</evidence>
<name>A0A6H0KIK8_9BACE</name>
<evidence type="ECO:0000313" key="6">
    <source>
        <dbReference type="Proteomes" id="UP000501780"/>
    </source>
</evidence>
<dbReference type="PANTHER" id="PTHR30349">
    <property type="entry name" value="PHAGE INTEGRASE-RELATED"/>
    <property type="match status" value="1"/>
</dbReference>
<dbReference type="Gene3D" id="1.10.443.10">
    <property type="entry name" value="Intergrase catalytic core"/>
    <property type="match status" value="1"/>
</dbReference>
<keyword evidence="3" id="KW-0233">DNA recombination</keyword>
<proteinExistence type="inferred from homology"/>
<dbReference type="InterPro" id="IPR050090">
    <property type="entry name" value="Tyrosine_recombinase_XerCD"/>
</dbReference>
<dbReference type="PROSITE" id="PS51898">
    <property type="entry name" value="TYR_RECOMBINASE"/>
    <property type="match status" value="1"/>
</dbReference>
<gene>
    <name evidence="5" type="ORF">BacF7301_01270</name>
</gene>